<dbReference type="EMBL" id="OBEJ01000002">
    <property type="protein sequence ID" value="SNZ13439.1"/>
    <property type="molecule type" value="Genomic_DNA"/>
</dbReference>
<protein>
    <recommendedName>
        <fullName evidence="4">Helix-turn-helix domain-containing protein</fullName>
    </recommendedName>
</protein>
<feature type="region of interest" description="Disordered" evidence="1">
    <location>
        <begin position="97"/>
        <end position="121"/>
    </location>
</feature>
<evidence type="ECO:0000256" key="1">
    <source>
        <dbReference type="SAM" id="MobiDB-lite"/>
    </source>
</evidence>
<dbReference type="AlphaFoldDB" id="A0A285NVH2"/>
<dbReference type="InterPro" id="IPR036390">
    <property type="entry name" value="WH_DNA-bd_sf"/>
</dbReference>
<name>A0A285NVH2_NATPI</name>
<evidence type="ECO:0000313" key="2">
    <source>
        <dbReference type="EMBL" id="SNZ13439.1"/>
    </source>
</evidence>
<organism evidence="2 3">
    <name type="scientific">Natronoarchaeum philippinense</name>
    <dbReference type="NCBI Taxonomy" id="558529"/>
    <lineage>
        <taxon>Archaea</taxon>
        <taxon>Methanobacteriati</taxon>
        <taxon>Methanobacteriota</taxon>
        <taxon>Stenosarchaea group</taxon>
        <taxon>Halobacteria</taxon>
        <taxon>Halobacteriales</taxon>
        <taxon>Natronoarchaeaceae</taxon>
    </lineage>
</organism>
<accession>A0A285NVH2</accession>
<dbReference type="Gene3D" id="1.10.10.10">
    <property type="entry name" value="Winged helix-like DNA-binding domain superfamily/Winged helix DNA-binding domain"/>
    <property type="match status" value="1"/>
</dbReference>
<evidence type="ECO:0008006" key="4">
    <source>
        <dbReference type="Google" id="ProtNLM"/>
    </source>
</evidence>
<proteinExistence type="predicted"/>
<gene>
    <name evidence="2" type="ORF">SAMN06269185_2177</name>
</gene>
<keyword evidence="3" id="KW-1185">Reference proteome</keyword>
<dbReference type="InterPro" id="IPR036388">
    <property type="entry name" value="WH-like_DNA-bd_sf"/>
</dbReference>
<dbReference type="SUPFAM" id="SSF46785">
    <property type="entry name" value="Winged helix' DNA-binding domain"/>
    <property type="match status" value="1"/>
</dbReference>
<dbReference type="Pfam" id="PF12840">
    <property type="entry name" value="HTH_20"/>
    <property type="match status" value="1"/>
</dbReference>
<dbReference type="OrthoDB" id="199042at2157"/>
<dbReference type="RefSeq" id="WP_097009072.1">
    <property type="nucleotide sequence ID" value="NZ_OBEJ01000002.1"/>
</dbReference>
<feature type="region of interest" description="Disordered" evidence="1">
    <location>
        <begin position="1"/>
        <end position="20"/>
    </location>
</feature>
<evidence type="ECO:0000313" key="3">
    <source>
        <dbReference type="Proteomes" id="UP000219453"/>
    </source>
</evidence>
<feature type="compositionally biased region" description="Basic and acidic residues" evidence="1">
    <location>
        <begin position="102"/>
        <end position="121"/>
    </location>
</feature>
<reference evidence="3" key="1">
    <citation type="submission" date="2017-09" db="EMBL/GenBank/DDBJ databases">
        <authorList>
            <person name="Varghese N."/>
            <person name="Submissions S."/>
        </authorList>
    </citation>
    <scope>NUCLEOTIDE SEQUENCE [LARGE SCALE GENOMIC DNA]</scope>
    <source>
        <strain evidence="3">DSM 27208</strain>
    </source>
</reference>
<dbReference type="Proteomes" id="UP000219453">
    <property type="component" value="Unassembled WGS sequence"/>
</dbReference>
<sequence length="121" mass="13573">MTEEDAEQQIETPDTPEALLGALGGKYSAEILASTQTPTSAQSLSDALEIPIATCYRRIEDLTEAGLLRCEGRQLSEEGRRTNVYRRTLDRLTLDFTGGEPTIDREERSEAKIRLQDQRDE</sequence>